<dbReference type="InterPro" id="IPR011993">
    <property type="entry name" value="PH-like_dom_sf"/>
</dbReference>
<dbReference type="PANTHER" id="PTHR37283">
    <property type="entry name" value="PH DOMAIN-CONTAINING PROTEIN YHR131C"/>
    <property type="match status" value="1"/>
</dbReference>
<feature type="domain" description="PH" evidence="2">
    <location>
        <begin position="123"/>
        <end position="249"/>
    </location>
</feature>
<dbReference type="EMBL" id="JARVKF010000401">
    <property type="protein sequence ID" value="KAK9417131.1"/>
    <property type="molecule type" value="Genomic_DNA"/>
</dbReference>
<evidence type="ECO:0000259" key="2">
    <source>
        <dbReference type="PROSITE" id="PS50003"/>
    </source>
</evidence>
<accession>A0ABR2US49</accession>
<keyword evidence="4" id="KW-1185">Reference proteome</keyword>
<evidence type="ECO:0000313" key="3">
    <source>
        <dbReference type="EMBL" id="KAK9417131.1"/>
    </source>
</evidence>
<dbReference type="PROSITE" id="PS50003">
    <property type="entry name" value="PH_DOMAIN"/>
    <property type="match status" value="1"/>
</dbReference>
<dbReference type="Gene3D" id="2.30.29.30">
    <property type="entry name" value="Pleckstrin-homology domain (PH domain)/Phosphotyrosine-binding domain (PTB)"/>
    <property type="match status" value="1"/>
</dbReference>
<proteinExistence type="predicted"/>
<evidence type="ECO:0000256" key="1">
    <source>
        <dbReference type="SAM" id="MobiDB-lite"/>
    </source>
</evidence>
<feature type="region of interest" description="Disordered" evidence="1">
    <location>
        <begin position="280"/>
        <end position="395"/>
    </location>
</feature>
<dbReference type="SUPFAM" id="SSF50729">
    <property type="entry name" value="PH domain-like"/>
    <property type="match status" value="1"/>
</dbReference>
<feature type="compositionally biased region" description="Polar residues" evidence="1">
    <location>
        <begin position="379"/>
        <end position="392"/>
    </location>
</feature>
<reference evidence="3 4" key="1">
    <citation type="journal article" date="2024" name="J. Plant Pathol.">
        <title>Sequence and assembly of the genome of Seiridium unicorne, isolate CBS 538.82, causal agent of cypress canker disease.</title>
        <authorList>
            <person name="Scali E."/>
            <person name="Rocca G.D."/>
            <person name="Danti R."/>
            <person name="Garbelotto M."/>
            <person name="Barberini S."/>
            <person name="Baroncelli R."/>
            <person name="Emiliani G."/>
        </authorList>
    </citation>
    <scope>NUCLEOTIDE SEQUENCE [LARGE SCALE GENOMIC DNA]</scope>
    <source>
        <strain evidence="3 4">BM-138-508</strain>
    </source>
</reference>
<feature type="compositionally biased region" description="Polar residues" evidence="1">
    <location>
        <begin position="345"/>
        <end position="360"/>
    </location>
</feature>
<feature type="compositionally biased region" description="Low complexity" evidence="1">
    <location>
        <begin position="314"/>
        <end position="326"/>
    </location>
</feature>
<dbReference type="SMART" id="SM00233">
    <property type="entry name" value="PH"/>
    <property type="match status" value="1"/>
</dbReference>
<name>A0ABR2US49_9PEZI</name>
<dbReference type="PANTHER" id="PTHR37283:SF1">
    <property type="entry name" value="PH DOMAIN-CONTAINING PROTEIN YHR131C"/>
    <property type="match status" value="1"/>
</dbReference>
<comment type="caution">
    <text evidence="3">The sequence shown here is derived from an EMBL/GenBank/DDBJ whole genome shotgun (WGS) entry which is preliminary data.</text>
</comment>
<dbReference type="InterPro" id="IPR001849">
    <property type="entry name" value="PH_domain"/>
</dbReference>
<sequence>MRIVSAGHRAFVASHTKPQARLRWSGRQGLGSCDNTRGDFVSMAPAAAWEEHDVSTPRPSAASPLRRRVSMEEDYFYQEVMTIPTHRRLSSPPEYSPPLFGYDKEGDLVVIAAEEPLPQYTCDVQLEGVFNMKMEIVDTIKRAPARNWRAMFVQLEGTKLSIYSIKKDWGLSRSSRTGAEVFADNPPWVQKGTLEKTYTLLHADVGIAADYEKRRYVIRVRAETDQFLLSCIELETFVRWLDALFAAINIAPAIDERDFPRDQSIPRGARLQYFRGGATAMSGGLTRQNSRASDVPRPAPVIHHSAVTPRVPIRQTSQRGSRQSQTNANSSPSAAGEASRGVSRVPSTSIPNFSRPSTRSFAPHIPAQPGPSSEPLPSRLSTTSYPNESLNPETGKWRPRHEWTAAHDMVYAKLCYAVLLFRSPRKSNYVIAKGKKWFVDWTTGRMIRVLPPGYFDHEVVGPWQVWRSENVRI</sequence>
<protein>
    <recommendedName>
        <fullName evidence="2">PH domain-containing protein</fullName>
    </recommendedName>
</protein>
<organism evidence="3 4">
    <name type="scientific">Seiridium unicorne</name>
    <dbReference type="NCBI Taxonomy" id="138068"/>
    <lineage>
        <taxon>Eukaryota</taxon>
        <taxon>Fungi</taxon>
        <taxon>Dikarya</taxon>
        <taxon>Ascomycota</taxon>
        <taxon>Pezizomycotina</taxon>
        <taxon>Sordariomycetes</taxon>
        <taxon>Xylariomycetidae</taxon>
        <taxon>Amphisphaeriales</taxon>
        <taxon>Sporocadaceae</taxon>
        <taxon>Seiridium</taxon>
    </lineage>
</organism>
<evidence type="ECO:0000313" key="4">
    <source>
        <dbReference type="Proteomes" id="UP001408356"/>
    </source>
</evidence>
<dbReference type="Proteomes" id="UP001408356">
    <property type="component" value="Unassembled WGS sequence"/>
</dbReference>
<gene>
    <name evidence="3" type="ORF">SUNI508_09149</name>
</gene>